<feature type="compositionally biased region" description="Polar residues" evidence="1">
    <location>
        <begin position="253"/>
        <end position="264"/>
    </location>
</feature>
<feature type="signal peptide" evidence="3">
    <location>
        <begin position="1"/>
        <end position="20"/>
    </location>
</feature>
<keyword evidence="2" id="KW-1133">Transmembrane helix</keyword>
<evidence type="ECO:0000256" key="3">
    <source>
        <dbReference type="SAM" id="SignalP"/>
    </source>
</evidence>
<dbReference type="OrthoDB" id="5338512at2759"/>
<evidence type="ECO:0000256" key="2">
    <source>
        <dbReference type="SAM" id="Phobius"/>
    </source>
</evidence>
<dbReference type="GeneID" id="54548238"/>
<dbReference type="AlphaFoldDB" id="A0A6A6JYE0"/>
<feature type="compositionally biased region" description="Polar residues" evidence="1">
    <location>
        <begin position="389"/>
        <end position="400"/>
    </location>
</feature>
<dbReference type="Proteomes" id="UP000800097">
    <property type="component" value="Unassembled WGS sequence"/>
</dbReference>
<protein>
    <recommendedName>
        <fullName evidence="6">Mid2 domain-containing protein</fullName>
    </recommendedName>
</protein>
<evidence type="ECO:0000256" key="1">
    <source>
        <dbReference type="SAM" id="MobiDB-lite"/>
    </source>
</evidence>
<keyword evidence="3" id="KW-0732">Signal</keyword>
<feature type="compositionally biased region" description="Low complexity" evidence="1">
    <location>
        <begin position="134"/>
        <end position="170"/>
    </location>
</feature>
<feature type="region of interest" description="Disordered" evidence="1">
    <location>
        <begin position="250"/>
        <end position="281"/>
    </location>
</feature>
<dbReference type="EMBL" id="ML986484">
    <property type="protein sequence ID" value="KAF2280868.1"/>
    <property type="molecule type" value="Genomic_DNA"/>
</dbReference>
<keyword evidence="2" id="KW-0472">Membrane</keyword>
<evidence type="ECO:0000313" key="4">
    <source>
        <dbReference type="EMBL" id="KAF2280868.1"/>
    </source>
</evidence>
<accession>A0A6A6JYE0</accession>
<evidence type="ECO:0000313" key="5">
    <source>
        <dbReference type="Proteomes" id="UP000800097"/>
    </source>
</evidence>
<gene>
    <name evidence="4" type="ORF">EI97DRAFT_366980</name>
</gene>
<feature type="region of interest" description="Disordered" evidence="1">
    <location>
        <begin position="134"/>
        <end position="173"/>
    </location>
</feature>
<organism evidence="4 5">
    <name type="scientific">Westerdykella ornata</name>
    <dbReference type="NCBI Taxonomy" id="318751"/>
    <lineage>
        <taxon>Eukaryota</taxon>
        <taxon>Fungi</taxon>
        <taxon>Dikarya</taxon>
        <taxon>Ascomycota</taxon>
        <taxon>Pezizomycotina</taxon>
        <taxon>Dothideomycetes</taxon>
        <taxon>Pleosporomycetidae</taxon>
        <taxon>Pleosporales</taxon>
        <taxon>Sporormiaceae</taxon>
        <taxon>Westerdykella</taxon>
    </lineage>
</organism>
<name>A0A6A6JYE0_WESOR</name>
<feature type="transmembrane region" description="Helical" evidence="2">
    <location>
        <begin position="187"/>
        <end position="209"/>
    </location>
</feature>
<feature type="chain" id="PRO_5025436448" description="Mid2 domain-containing protein" evidence="3">
    <location>
        <begin position="21"/>
        <end position="427"/>
    </location>
</feature>
<feature type="region of interest" description="Disordered" evidence="1">
    <location>
        <begin position="313"/>
        <end position="333"/>
    </location>
</feature>
<feature type="region of interest" description="Disordered" evidence="1">
    <location>
        <begin position="373"/>
        <end position="427"/>
    </location>
</feature>
<feature type="compositionally biased region" description="Basic and acidic residues" evidence="1">
    <location>
        <begin position="402"/>
        <end position="418"/>
    </location>
</feature>
<proteinExistence type="predicted"/>
<keyword evidence="5" id="KW-1185">Reference proteome</keyword>
<evidence type="ECO:0008006" key="6">
    <source>
        <dbReference type="Google" id="ProtNLM"/>
    </source>
</evidence>
<dbReference type="RefSeq" id="XP_033658405.1">
    <property type="nucleotide sequence ID" value="XM_033795063.1"/>
</dbReference>
<sequence>MVLPKLSRLSILFFFATSQASSLFQRQDAVCGGLPGLSQCGGGLPSEFCCPKDSTCKRLNSADAISVICCPPGSDCELIQSIPCDIGLFDAKLHPDNQMHLANTTEIQLPKCGEKCCPFGYSCNGNACKANPSSAPSQSPSASPSTPPSTIRTPTSTPTPSQTPSASQTTDPATIVQTQRGFDGRSFVAGFFPGIVIGALTTLAVIWLIKKRREVQEKNRYSGDFGHVSRTISDPIYDPNYAARTDFIRRGSGSAQPSPNSTTGFVRKETTQSGGGMTPKIRSLWERTPKLGFSGFGGPLPAHPAPAVRVGMHDGRDPYKTPTRTPKRSDSISRTRISAIAAKNRGTTTQQRPDTLTRGTSTETIDVLMRTPSFLAPPKAPGMSENKNRLTQDSTNTTFTKLMERAGIEERTRNDVRKWAGSPGRAR</sequence>
<keyword evidence="2" id="KW-0812">Transmembrane</keyword>
<reference evidence="4" key="1">
    <citation type="journal article" date="2020" name="Stud. Mycol.">
        <title>101 Dothideomycetes genomes: a test case for predicting lifestyles and emergence of pathogens.</title>
        <authorList>
            <person name="Haridas S."/>
            <person name="Albert R."/>
            <person name="Binder M."/>
            <person name="Bloem J."/>
            <person name="Labutti K."/>
            <person name="Salamov A."/>
            <person name="Andreopoulos B."/>
            <person name="Baker S."/>
            <person name="Barry K."/>
            <person name="Bills G."/>
            <person name="Bluhm B."/>
            <person name="Cannon C."/>
            <person name="Castanera R."/>
            <person name="Culley D."/>
            <person name="Daum C."/>
            <person name="Ezra D."/>
            <person name="Gonzalez J."/>
            <person name="Henrissat B."/>
            <person name="Kuo A."/>
            <person name="Liang C."/>
            <person name="Lipzen A."/>
            <person name="Lutzoni F."/>
            <person name="Magnuson J."/>
            <person name="Mondo S."/>
            <person name="Nolan M."/>
            <person name="Ohm R."/>
            <person name="Pangilinan J."/>
            <person name="Park H.-J."/>
            <person name="Ramirez L."/>
            <person name="Alfaro M."/>
            <person name="Sun H."/>
            <person name="Tritt A."/>
            <person name="Yoshinaga Y."/>
            <person name="Zwiers L.-H."/>
            <person name="Turgeon B."/>
            <person name="Goodwin S."/>
            <person name="Spatafora J."/>
            <person name="Crous P."/>
            <person name="Grigoriev I."/>
        </authorList>
    </citation>
    <scope>NUCLEOTIDE SEQUENCE</scope>
    <source>
        <strain evidence="4">CBS 379.55</strain>
    </source>
</reference>